<evidence type="ECO:0000313" key="1">
    <source>
        <dbReference type="EMBL" id="GAU40129.1"/>
    </source>
</evidence>
<reference evidence="2" key="1">
    <citation type="journal article" date="2017" name="Front. Plant Sci.">
        <title>Climate Clever Clovers: New Paradigm to Reduce the Environmental Footprint of Ruminants by Breeding Low Methanogenic Forages Utilizing Haplotype Variation.</title>
        <authorList>
            <person name="Kaur P."/>
            <person name="Appels R."/>
            <person name="Bayer P.E."/>
            <person name="Keeble-Gagnere G."/>
            <person name="Wang J."/>
            <person name="Hirakawa H."/>
            <person name="Shirasawa K."/>
            <person name="Vercoe P."/>
            <person name="Stefanova K."/>
            <person name="Durmic Z."/>
            <person name="Nichols P."/>
            <person name="Revell C."/>
            <person name="Isobe S.N."/>
            <person name="Edwards D."/>
            <person name="Erskine W."/>
        </authorList>
    </citation>
    <scope>NUCLEOTIDE SEQUENCE [LARGE SCALE GENOMIC DNA]</scope>
    <source>
        <strain evidence="2">cv. Daliak</strain>
    </source>
</reference>
<dbReference type="Proteomes" id="UP000242715">
    <property type="component" value="Unassembled WGS sequence"/>
</dbReference>
<dbReference type="AlphaFoldDB" id="A0A2Z6P8D3"/>
<proteinExistence type="predicted"/>
<name>A0A2Z6P8D3_TRISU</name>
<organism evidence="1 2">
    <name type="scientific">Trifolium subterraneum</name>
    <name type="common">Subterranean clover</name>
    <dbReference type="NCBI Taxonomy" id="3900"/>
    <lineage>
        <taxon>Eukaryota</taxon>
        <taxon>Viridiplantae</taxon>
        <taxon>Streptophyta</taxon>
        <taxon>Embryophyta</taxon>
        <taxon>Tracheophyta</taxon>
        <taxon>Spermatophyta</taxon>
        <taxon>Magnoliopsida</taxon>
        <taxon>eudicotyledons</taxon>
        <taxon>Gunneridae</taxon>
        <taxon>Pentapetalae</taxon>
        <taxon>rosids</taxon>
        <taxon>fabids</taxon>
        <taxon>Fabales</taxon>
        <taxon>Fabaceae</taxon>
        <taxon>Papilionoideae</taxon>
        <taxon>50 kb inversion clade</taxon>
        <taxon>NPAAA clade</taxon>
        <taxon>Hologalegina</taxon>
        <taxon>IRL clade</taxon>
        <taxon>Trifolieae</taxon>
        <taxon>Trifolium</taxon>
    </lineage>
</organism>
<accession>A0A2Z6P8D3</accession>
<keyword evidence="2" id="KW-1185">Reference proteome</keyword>
<sequence>MWLQGLSILKASLTSTSVLTNSLNQYIGSRAAHGNLSCNASLSDRPLKKPKVEENEA</sequence>
<gene>
    <name evidence="1" type="ORF">TSUD_162980</name>
</gene>
<dbReference type="EMBL" id="DF973791">
    <property type="protein sequence ID" value="GAU40129.1"/>
    <property type="molecule type" value="Genomic_DNA"/>
</dbReference>
<evidence type="ECO:0000313" key="2">
    <source>
        <dbReference type="Proteomes" id="UP000242715"/>
    </source>
</evidence>
<protein>
    <submittedName>
        <fullName evidence="1">Uncharacterized protein</fullName>
    </submittedName>
</protein>